<dbReference type="AlphaFoldDB" id="A0A084GED4"/>
<sequence length="125" mass="13188">MQLKTVLIASLATTVSARIHGIGFPKTIKAGDEVTAIIGSANYIQSVYDVAIAFGINREAAAFPDTLGPVLGSFYLGPEDGRYVIGAALLSLYGASVNPVLVGYNVTVTIGEETSEDYVNSWDEE</sequence>
<dbReference type="VEuPathDB" id="FungiDB:SAPIO_CDS1471"/>
<evidence type="ECO:0000313" key="2">
    <source>
        <dbReference type="EMBL" id="KEZ45696.1"/>
    </source>
</evidence>
<dbReference type="RefSeq" id="XP_016645495.1">
    <property type="nucleotide sequence ID" value="XM_016784738.1"/>
</dbReference>
<protein>
    <submittedName>
        <fullName evidence="2">Uncharacterized protein</fullName>
    </submittedName>
</protein>
<dbReference type="Proteomes" id="UP000028545">
    <property type="component" value="Unassembled WGS sequence"/>
</dbReference>
<gene>
    <name evidence="2" type="ORF">SAPIO_CDS1471</name>
</gene>
<accession>A0A084GED4</accession>
<keyword evidence="1" id="KW-0732">Signal</keyword>
<organism evidence="2 3">
    <name type="scientific">Pseudallescheria apiosperma</name>
    <name type="common">Scedosporium apiospermum</name>
    <dbReference type="NCBI Taxonomy" id="563466"/>
    <lineage>
        <taxon>Eukaryota</taxon>
        <taxon>Fungi</taxon>
        <taxon>Dikarya</taxon>
        <taxon>Ascomycota</taxon>
        <taxon>Pezizomycotina</taxon>
        <taxon>Sordariomycetes</taxon>
        <taxon>Hypocreomycetidae</taxon>
        <taxon>Microascales</taxon>
        <taxon>Microascaceae</taxon>
        <taxon>Scedosporium</taxon>
    </lineage>
</organism>
<dbReference type="EMBL" id="JOWA01000066">
    <property type="protein sequence ID" value="KEZ45696.1"/>
    <property type="molecule type" value="Genomic_DNA"/>
</dbReference>
<dbReference type="HOGENOM" id="CLU_138726_0_0_1"/>
<proteinExistence type="predicted"/>
<dbReference type="OMA" id="SFYLGPE"/>
<evidence type="ECO:0000313" key="3">
    <source>
        <dbReference type="Proteomes" id="UP000028545"/>
    </source>
</evidence>
<dbReference type="InterPro" id="IPR045469">
    <property type="entry name" value="Nis1"/>
</dbReference>
<dbReference type="GeneID" id="27720543"/>
<dbReference type="Pfam" id="PF19271">
    <property type="entry name" value="Nis1"/>
    <property type="match status" value="1"/>
</dbReference>
<feature type="chain" id="PRO_5001775651" evidence="1">
    <location>
        <begin position="18"/>
        <end position="125"/>
    </location>
</feature>
<comment type="caution">
    <text evidence="2">The sequence shown here is derived from an EMBL/GenBank/DDBJ whole genome shotgun (WGS) entry which is preliminary data.</text>
</comment>
<keyword evidence="3" id="KW-1185">Reference proteome</keyword>
<evidence type="ECO:0000256" key="1">
    <source>
        <dbReference type="SAM" id="SignalP"/>
    </source>
</evidence>
<feature type="signal peptide" evidence="1">
    <location>
        <begin position="1"/>
        <end position="17"/>
    </location>
</feature>
<dbReference type="KEGG" id="sapo:SAPIO_CDS1471"/>
<name>A0A084GED4_PSEDA</name>
<dbReference type="OrthoDB" id="3913322at2759"/>
<reference evidence="2 3" key="1">
    <citation type="journal article" date="2014" name="Genome Announc.">
        <title>Draft genome sequence of the pathogenic fungus Scedosporium apiospermum.</title>
        <authorList>
            <person name="Vandeputte P."/>
            <person name="Ghamrawi S."/>
            <person name="Rechenmann M."/>
            <person name="Iltis A."/>
            <person name="Giraud S."/>
            <person name="Fleury M."/>
            <person name="Thornton C."/>
            <person name="Delhaes L."/>
            <person name="Meyer W."/>
            <person name="Papon N."/>
            <person name="Bouchara J.P."/>
        </authorList>
    </citation>
    <scope>NUCLEOTIDE SEQUENCE [LARGE SCALE GENOMIC DNA]</scope>
    <source>
        <strain evidence="2 3">IHEM 14462</strain>
    </source>
</reference>